<proteinExistence type="predicted"/>
<dbReference type="AlphaFoldDB" id="A0A2S2C302"/>
<evidence type="ECO:0008006" key="3">
    <source>
        <dbReference type="Google" id="ProtNLM"/>
    </source>
</evidence>
<name>A0A2S2C302_9NOCA</name>
<keyword evidence="2" id="KW-1185">Reference proteome</keyword>
<reference evidence="1 2" key="1">
    <citation type="submission" date="2017-05" db="EMBL/GenBank/DDBJ databases">
        <title>Isolation of Rhodococcus sp. S2-17 biodegrading of BP-3.</title>
        <authorList>
            <person name="Lee Y."/>
            <person name="Kim K.H."/>
            <person name="Chun B.H."/>
            <person name="Jung H.S."/>
            <person name="Jeon C.O."/>
        </authorList>
    </citation>
    <scope>NUCLEOTIDE SEQUENCE [LARGE SCALE GENOMIC DNA]</scope>
    <source>
        <strain evidence="1 2">S2-17</strain>
    </source>
</reference>
<organism evidence="1 2">
    <name type="scientific">Rhodococcus oxybenzonivorans</name>
    <dbReference type="NCBI Taxonomy" id="1990687"/>
    <lineage>
        <taxon>Bacteria</taxon>
        <taxon>Bacillati</taxon>
        <taxon>Actinomycetota</taxon>
        <taxon>Actinomycetes</taxon>
        <taxon>Mycobacteriales</taxon>
        <taxon>Nocardiaceae</taxon>
        <taxon>Rhodococcus</taxon>
    </lineage>
</organism>
<dbReference type="EMBL" id="CP021354">
    <property type="protein sequence ID" value="AWK75255.1"/>
    <property type="molecule type" value="Genomic_DNA"/>
</dbReference>
<accession>A0A2S2C302</accession>
<gene>
    <name evidence="1" type="ORF">CBI38_00435</name>
</gene>
<evidence type="ECO:0000313" key="2">
    <source>
        <dbReference type="Proteomes" id="UP000245711"/>
    </source>
</evidence>
<protein>
    <recommendedName>
        <fullName evidence="3">Nucleotidyl transferase AbiEii toxin, Type IV TA system</fullName>
    </recommendedName>
</protein>
<dbReference type="Pfam" id="PF08843">
    <property type="entry name" value="AbiEii"/>
    <property type="match status" value="1"/>
</dbReference>
<dbReference type="InterPro" id="IPR014942">
    <property type="entry name" value="AbiEii"/>
</dbReference>
<dbReference type="KEGG" id="roz:CBI38_00435"/>
<evidence type="ECO:0000313" key="1">
    <source>
        <dbReference type="EMBL" id="AWK75255.1"/>
    </source>
</evidence>
<dbReference type="Proteomes" id="UP000245711">
    <property type="component" value="Chromosome"/>
</dbReference>
<sequence length="205" mass="22550">MTEFQIEVAQLFFTLPASKGFLLAGGAALIAQQLSTRPTQDLDFFTGPDRGDVTRARDEFEQAADTRGWRIDRIHDGTTFCRLLIHGPEQLLVDLALDSAPGLPATASVAGPTYAPEELAGRKLIALFDRAEARDFSDIYALSAIYDKQTLLTRAAEIDAGFDPQILATMFDSLQRFPDHAIPTAAAEIPQLRAFFAAWAQQLRH</sequence>
<dbReference type="OrthoDB" id="3870258at2"/>